<organism evidence="2 3">
    <name type="scientific">Coptis chinensis</name>
    <dbReference type="NCBI Taxonomy" id="261450"/>
    <lineage>
        <taxon>Eukaryota</taxon>
        <taxon>Viridiplantae</taxon>
        <taxon>Streptophyta</taxon>
        <taxon>Embryophyta</taxon>
        <taxon>Tracheophyta</taxon>
        <taxon>Spermatophyta</taxon>
        <taxon>Magnoliopsida</taxon>
        <taxon>Ranunculales</taxon>
        <taxon>Ranunculaceae</taxon>
        <taxon>Coptidoideae</taxon>
        <taxon>Coptis</taxon>
    </lineage>
</organism>
<feature type="transmembrane region" description="Helical" evidence="1">
    <location>
        <begin position="109"/>
        <end position="132"/>
    </location>
</feature>
<keyword evidence="1" id="KW-1133">Transmembrane helix</keyword>
<evidence type="ECO:0000313" key="2">
    <source>
        <dbReference type="EMBL" id="KAF9623626.1"/>
    </source>
</evidence>
<dbReference type="AlphaFoldDB" id="A0A835IT37"/>
<comment type="caution">
    <text evidence="2">The sequence shown here is derived from an EMBL/GenBank/DDBJ whole genome shotgun (WGS) entry which is preliminary data.</text>
</comment>
<dbReference type="OrthoDB" id="1742475at2759"/>
<dbReference type="Proteomes" id="UP000631114">
    <property type="component" value="Unassembled WGS sequence"/>
</dbReference>
<accession>A0A835IT37</accession>
<keyword evidence="1" id="KW-0812">Transmembrane</keyword>
<keyword evidence="3" id="KW-1185">Reference proteome</keyword>
<reference evidence="2 3" key="1">
    <citation type="submission" date="2020-10" db="EMBL/GenBank/DDBJ databases">
        <title>The Coptis chinensis genome and diversification of protoberbering-type alkaloids.</title>
        <authorList>
            <person name="Wang B."/>
            <person name="Shu S."/>
            <person name="Song C."/>
            <person name="Liu Y."/>
        </authorList>
    </citation>
    <scope>NUCLEOTIDE SEQUENCE [LARGE SCALE GENOMIC DNA]</scope>
    <source>
        <strain evidence="2">HL-2020</strain>
        <tissue evidence="2">Leaf</tissue>
    </source>
</reference>
<evidence type="ECO:0000256" key="1">
    <source>
        <dbReference type="SAM" id="Phobius"/>
    </source>
</evidence>
<evidence type="ECO:0000313" key="3">
    <source>
        <dbReference type="Proteomes" id="UP000631114"/>
    </source>
</evidence>
<dbReference type="EMBL" id="JADFTS010000001">
    <property type="protein sequence ID" value="KAF9623626.1"/>
    <property type="molecule type" value="Genomic_DNA"/>
</dbReference>
<gene>
    <name evidence="2" type="ORF">IFM89_003633</name>
</gene>
<keyword evidence="1" id="KW-0472">Membrane</keyword>
<protein>
    <submittedName>
        <fullName evidence="2">Uncharacterized protein</fullName>
    </submittedName>
</protein>
<proteinExistence type="predicted"/>
<sequence>MKLYLISNTLKSLPNPKLSRVFNALFYTTETSSSRTRTLIGAKPKYQSNSRDNLYQRITPLGDPNVSMVPVLGKWAEEVKSVTRELLTSIIGELRVYRHYKHTLEVPKLVIIGEVANFVAYAFAPTILVTLLS</sequence>
<name>A0A835IT37_9MAGN</name>